<proteinExistence type="predicted"/>
<evidence type="ECO:0000256" key="9">
    <source>
        <dbReference type="ARBA" id="ARBA00048531"/>
    </source>
</evidence>
<dbReference type="EMBL" id="QAYG01000004">
    <property type="protein sequence ID" value="PTW60384.1"/>
    <property type="molecule type" value="Genomic_DNA"/>
</dbReference>
<dbReference type="SUPFAM" id="SSF53383">
    <property type="entry name" value="PLP-dependent transferases"/>
    <property type="match status" value="1"/>
</dbReference>
<accession>A0A2T5V9H1</accession>
<comment type="catalytic activity">
    <reaction evidence="9">
        <text>O-phospho-L-threonine + H(+) = (R)-1-aminopropan-2-yl phosphate + CO2</text>
        <dbReference type="Rhea" id="RHEA:11492"/>
        <dbReference type="ChEBI" id="CHEBI:15378"/>
        <dbReference type="ChEBI" id="CHEBI:16526"/>
        <dbReference type="ChEBI" id="CHEBI:58563"/>
        <dbReference type="ChEBI" id="CHEBI:58675"/>
        <dbReference type="EC" id="4.1.1.81"/>
    </reaction>
</comment>
<dbReference type="GO" id="GO:0009236">
    <property type="term" value="P:cobalamin biosynthetic process"/>
    <property type="evidence" value="ECO:0007669"/>
    <property type="project" value="UniProtKB-UniPathway"/>
</dbReference>
<evidence type="ECO:0000313" key="11">
    <source>
        <dbReference type="EMBL" id="PTW60384.1"/>
    </source>
</evidence>
<dbReference type="RefSeq" id="WP_107990006.1">
    <property type="nucleotide sequence ID" value="NZ_QAYG01000004.1"/>
</dbReference>
<comment type="cofactor">
    <cofactor evidence="1">
        <name>pyridoxal 5'-phosphate</name>
        <dbReference type="ChEBI" id="CHEBI:597326"/>
    </cofactor>
</comment>
<gene>
    <name evidence="11" type="ORF">C8N35_1045</name>
</gene>
<keyword evidence="7" id="KW-0456">Lyase</keyword>
<dbReference type="InterPro" id="IPR015422">
    <property type="entry name" value="PyrdxlP-dep_Trfase_small"/>
</dbReference>
<evidence type="ECO:0000256" key="8">
    <source>
        <dbReference type="ARBA" id="ARBA00029996"/>
    </source>
</evidence>
<dbReference type="OrthoDB" id="9799304at2"/>
<dbReference type="PANTHER" id="PTHR42885:SF1">
    <property type="entry name" value="THREONINE-PHOSPHATE DECARBOXYLASE"/>
    <property type="match status" value="1"/>
</dbReference>
<evidence type="ECO:0000256" key="2">
    <source>
        <dbReference type="ARBA" id="ARBA00003444"/>
    </source>
</evidence>
<dbReference type="Proteomes" id="UP000244081">
    <property type="component" value="Unassembled WGS sequence"/>
</dbReference>
<dbReference type="EC" id="4.1.1.81" evidence="4"/>
<reference evidence="11 12" key="1">
    <citation type="submission" date="2018-04" db="EMBL/GenBank/DDBJ databases">
        <title>Genomic Encyclopedia of Archaeal and Bacterial Type Strains, Phase II (KMG-II): from individual species to whole genera.</title>
        <authorList>
            <person name="Goeker M."/>
        </authorList>
    </citation>
    <scope>NUCLEOTIDE SEQUENCE [LARGE SCALE GENOMIC DNA]</scope>
    <source>
        <strain evidence="11 12">DSM 23382</strain>
    </source>
</reference>
<dbReference type="Pfam" id="PF00155">
    <property type="entry name" value="Aminotran_1_2"/>
    <property type="match status" value="1"/>
</dbReference>
<dbReference type="InterPro" id="IPR004838">
    <property type="entry name" value="NHTrfase_class1_PyrdxlP-BS"/>
</dbReference>
<sequence length="337" mass="35647">MKHGGNLALAVARYGGVTNDWLDLSTGINPHAWGDGSYANLLVENDWMRLPDTTSGEALIAAARTAYAACETLTFAATPGTQAALSMLARLAPAGDAAIVSPTYTGHREAWHAAGRSLREVENLDEAGDATTVILVNPNNPDGRVLSAETLLAFARKLAARGGLLIVDEAFADVAPQTSLLPYLRDEPVAVLRSFGKFFGLAGLRLGFVVAQSPLVRAVEANFGSWAVSGPALAIGRAALSDQDWQQRMRERLGKEAAALDAVLGKVGLPVSGGTALFRLLVHADAITLHESLARRHILTRHFDEHPTWLRVGLPGSKEALERLAEALAAASPVTAD</sequence>
<keyword evidence="12" id="KW-1185">Reference proteome</keyword>
<dbReference type="InterPro" id="IPR015424">
    <property type="entry name" value="PyrdxlP-dep_Trfase"/>
</dbReference>
<evidence type="ECO:0000256" key="1">
    <source>
        <dbReference type="ARBA" id="ARBA00001933"/>
    </source>
</evidence>
<dbReference type="Gene3D" id="3.90.1150.10">
    <property type="entry name" value="Aspartate Aminotransferase, domain 1"/>
    <property type="match status" value="1"/>
</dbReference>
<evidence type="ECO:0000313" key="12">
    <source>
        <dbReference type="Proteomes" id="UP000244081"/>
    </source>
</evidence>
<dbReference type="InterPro" id="IPR004839">
    <property type="entry name" value="Aminotransferase_I/II_large"/>
</dbReference>
<dbReference type="CDD" id="cd00609">
    <property type="entry name" value="AAT_like"/>
    <property type="match status" value="1"/>
</dbReference>
<evidence type="ECO:0000259" key="10">
    <source>
        <dbReference type="Pfam" id="PF00155"/>
    </source>
</evidence>
<dbReference type="InterPro" id="IPR015421">
    <property type="entry name" value="PyrdxlP-dep_Trfase_major"/>
</dbReference>
<keyword evidence="6" id="KW-0663">Pyridoxal phosphate</keyword>
<evidence type="ECO:0000256" key="5">
    <source>
        <dbReference type="ARBA" id="ARBA00022573"/>
    </source>
</evidence>
<dbReference type="PANTHER" id="PTHR42885">
    <property type="entry name" value="HISTIDINOL-PHOSPHATE AMINOTRANSFERASE-RELATED"/>
    <property type="match status" value="1"/>
</dbReference>
<keyword evidence="5" id="KW-0169">Cobalamin biosynthesis</keyword>
<dbReference type="NCBIfam" id="TIGR01140">
    <property type="entry name" value="L_thr_O3P_dcar"/>
    <property type="match status" value="1"/>
</dbReference>
<evidence type="ECO:0000256" key="7">
    <source>
        <dbReference type="ARBA" id="ARBA00023239"/>
    </source>
</evidence>
<comment type="pathway">
    <text evidence="3">Cofactor biosynthesis; adenosylcobalamin biosynthesis.</text>
</comment>
<comment type="function">
    <text evidence="2">Decarboxylates L-threonine-O-3-phosphate to yield (R)-1-amino-2-propanol O-2-phosphate, the precursor for the linkage between the nucleotide loop and the corrin ring in cobalamin.</text>
</comment>
<dbReference type="UniPathway" id="UPA00148"/>
<dbReference type="PROSITE" id="PS00105">
    <property type="entry name" value="AA_TRANSFER_CLASS_1"/>
    <property type="match status" value="1"/>
</dbReference>
<organism evidence="11 12">
    <name type="scientific">Breoghania corrubedonensis</name>
    <dbReference type="NCBI Taxonomy" id="665038"/>
    <lineage>
        <taxon>Bacteria</taxon>
        <taxon>Pseudomonadati</taxon>
        <taxon>Pseudomonadota</taxon>
        <taxon>Alphaproteobacteria</taxon>
        <taxon>Hyphomicrobiales</taxon>
        <taxon>Stappiaceae</taxon>
        <taxon>Breoghania</taxon>
    </lineage>
</organism>
<evidence type="ECO:0000256" key="6">
    <source>
        <dbReference type="ARBA" id="ARBA00022898"/>
    </source>
</evidence>
<comment type="caution">
    <text evidence="11">The sequence shown here is derived from an EMBL/GenBank/DDBJ whole genome shotgun (WGS) entry which is preliminary data.</text>
</comment>
<feature type="domain" description="Aminotransferase class I/classII large" evidence="10">
    <location>
        <begin position="76"/>
        <end position="328"/>
    </location>
</feature>
<evidence type="ECO:0000256" key="4">
    <source>
        <dbReference type="ARBA" id="ARBA00012285"/>
    </source>
</evidence>
<dbReference type="InterPro" id="IPR005860">
    <property type="entry name" value="CobD"/>
</dbReference>
<evidence type="ECO:0000256" key="3">
    <source>
        <dbReference type="ARBA" id="ARBA00004953"/>
    </source>
</evidence>
<dbReference type="GO" id="GO:0048472">
    <property type="term" value="F:threonine-phosphate decarboxylase activity"/>
    <property type="evidence" value="ECO:0007669"/>
    <property type="project" value="UniProtKB-EC"/>
</dbReference>
<dbReference type="Gene3D" id="3.40.640.10">
    <property type="entry name" value="Type I PLP-dependent aspartate aminotransferase-like (Major domain)"/>
    <property type="match status" value="1"/>
</dbReference>
<dbReference type="GO" id="GO:0030170">
    <property type="term" value="F:pyridoxal phosphate binding"/>
    <property type="evidence" value="ECO:0007669"/>
    <property type="project" value="InterPro"/>
</dbReference>
<protein>
    <recommendedName>
        <fullName evidence="4">threonine-phosphate decarboxylase</fullName>
        <ecNumber evidence="4">4.1.1.81</ecNumber>
    </recommendedName>
    <alternativeName>
        <fullName evidence="8">L-threonine-O-3-phosphate decarboxylase</fullName>
    </alternativeName>
</protein>
<dbReference type="AlphaFoldDB" id="A0A2T5V9H1"/>
<name>A0A2T5V9H1_9HYPH</name>